<feature type="transmembrane region" description="Helical" evidence="1">
    <location>
        <begin position="181"/>
        <end position="200"/>
    </location>
</feature>
<feature type="domain" description="MHYT" evidence="2">
    <location>
        <begin position="10"/>
        <end position="203"/>
    </location>
</feature>
<feature type="transmembrane region" description="Helical" evidence="1">
    <location>
        <begin position="108"/>
        <end position="126"/>
    </location>
</feature>
<sequence>MQDTMLPHHWNPALIVLSFLIASVTSFLALELARRFRQDGSVTAPLALGGVLGYGIWAMHFIGMIAFELSTNVTYGLPLTLISGLSAVAFLIGASFYMVRGTPTLPRILVSGVIAGIGICLMHYLGMAAMQANAVTSYLPVPFALSVLIAVGAASVAFFLFSRVMTATYSLVQRLAIQTGAALVMGLAIAGMHYTGMAAVRFNMSTEVVNLVSGTDPQNLVYMVVGATILVFVGTYIAILADQLSTKPSRMAGD</sequence>
<dbReference type="PANTHER" id="PTHR35152:SF1">
    <property type="entry name" value="DOMAIN SIGNALLING PROTEIN, PUTATIVE (AFU_ORTHOLOGUE AFUA_5G11310)-RELATED"/>
    <property type="match status" value="1"/>
</dbReference>
<organism evidence="3 4">
    <name type="scientific">Deinococcus aquiradiocola</name>
    <dbReference type="NCBI Taxonomy" id="393059"/>
    <lineage>
        <taxon>Bacteria</taxon>
        <taxon>Thermotogati</taxon>
        <taxon>Deinococcota</taxon>
        <taxon>Deinococci</taxon>
        <taxon>Deinococcales</taxon>
        <taxon>Deinococcaceae</taxon>
        <taxon>Deinococcus</taxon>
    </lineage>
</organism>
<dbReference type="InterPro" id="IPR005330">
    <property type="entry name" value="MHYT_dom"/>
</dbReference>
<dbReference type="Proteomes" id="UP000635726">
    <property type="component" value="Unassembled WGS sequence"/>
</dbReference>
<keyword evidence="1" id="KW-0472">Membrane</keyword>
<dbReference type="GO" id="GO:0016020">
    <property type="term" value="C:membrane"/>
    <property type="evidence" value="ECO:0007669"/>
    <property type="project" value="UniProtKB-UniRule"/>
</dbReference>
<reference evidence="3" key="1">
    <citation type="journal article" date="2014" name="Int. J. Syst. Evol. Microbiol.">
        <title>Complete genome sequence of Corynebacterium casei LMG S-19264T (=DSM 44701T), isolated from a smear-ripened cheese.</title>
        <authorList>
            <consortium name="US DOE Joint Genome Institute (JGI-PGF)"/>
            <person name="Walter F."/>
            <person name="Albersmeier A."/>
            <person name="Kalinowski J."/>
            <person name="Ruckert C."/>
        </authorList>
    </citation>
    <scope>NUCLEOTIDE SEQUENCE</scope>
    <source>
        <strain evidence="3">JCM 14371</strain>
    </source>
</reference>
<dbReference type="PANTHER" id="PTHR35152">
    <property type="entry name" value="DOMAIN SIGNALLING PROTEIN, PUTATIVE (AFU_ORTHOLOGUE AFUA_5G11310)-RELATED"/>
    <property type="match status" value="1"/>
</dbReference>
<feature type="transmembrane region" description="Helical" evidence="1">
    <location>
        <begin position="79"/>
        <end position="99"/>
    </location>
</feature>
<feature type="transmembrane region" description="Helical" evidence="1">
    <location>
        <begin position="42"/>
        <end position="67"/>
    </location>
</feature>
<evidence type="ECO:0000259" key="2">
    <source>
        <dbReference type="PROSITE" id="PS50924"/>
    </source>
</evidence>
<feature type="transmembrane region" description="Helical" evidence="1">
    <location>
        <begin position="220"/>
        <end position="241"/>
    </location>
</feature>
<keyword evidence="1" id="KW-0812">Transmembrane</keyword>
<dbReference type="AlphaFoldDB" id="A0A917URN1"/>
<reference evidence="3" key="2">
    <citation type="submission" date="2020-09" db="EMBL/GenBank/DDBJ databases">
        <authorList>
            <person name="Sun Q."/>
            <person name="Ohkuma M."/>
        </authorList>
    </citation>
    <scope>NUCLEOTIDE SEQUENCE</scope>
    <source>
        <strain evidence="3">JCM 14371</strain>
    </source>
</reference>
<comment type="caution">
    <text evidence="3">The sequence shown here is derived from an EMBL/GenBank/DDBJ whole genome shotgun (WGS) entry which is preliminary data.</text>
</comment>
<protein>
    <recommendedName>
        <fullName evidence="2">MHYT domain-containing protein</fullName>
    </recommendedName>
</protein>
<keyword evidence="1" id="KW-1133">Transmembrane helix</keyword>
<dbReference type="EMBL" id="BMOE01000008">
    <property type="protein sequence ID" value="GGJ80195.1"/>
    <property type="molecule type" value="Genomic_DNA"/>
</dbReference>
<gene>
    <name evidence="3" type="ORF">GCM10008939_25130</name>
</gene>
<name>A0A917URN1_9DEIO</name>
<feature type="transmembrane region" description="Helical" evidence="1">
    <location>
        <begin position="138"/>
        <end position="161"/>
    </location>
</feature>
<dbReference type="PROSITE" id="PS50924">
    <property type="entry name" value="MHYT"/>
    <property type="match status" value="1"/>
</dbReference>
<dbReference type="RefSeq" id="WP_188963616.1">
    <property type="nucleotide sequence ID" value="NZ_BMOE01000008.1"/>
</dbReference>
<evidence type="ECO:0000313" key="4">
    <source>
        <dbReference type="Proteomes" id="UP000635726"/>
    </source>
</evidence>
<evidence type="ECO:0000256" key="1">
    <source>
        <dbReference type="PROSITE-ProRule" id="PRU00244"/>
    </source>
</evidence>
<proteinExistence type="predicted"/>
<evidence type="ECO:0000313" key="3">
    <source>
        <dbReference type="EMBL" id="GGJ80195.1"/>
    </source>
</evidence>
<feature type="transmembrane region" description="Helical" evidence="1">
    <location>
        <begin position="12"/>
        <end position="30"/>
    </location>
</feature>
<keyword evidence="4" id="KW-1185">Reference proteome</keyword>
<dbReference type="Pfam" id="PF03707">
    <property type="entry name" value="MHYT"/>
    <property type="match status" value="3"/>
</dbReference>
<accession>A0A917URN1</accession>